<dbReference type="CDD" id="cd00821">
    <property type="entry name" value="PH"/>
    <property type="match status" value="1"/>
</dbReference>
<name>A0A7S3GAW1_9EUKA</name>
<dbReference type="SMART" id="SM00233">
    <property type="entry name" value="PH"/>
    <property type="match status" value="1"/>
</dbReference>
<accession>A0A7S3GAW1</accession>
<evidence type="ECO:0000259" key="3">
    <source>
        <dbReference type="PROSITE" id="PS50003"/>
    </source>
</evidence>
<dbReference type="PROSITE" id="PS50003">
    <property type="entry name" value="PH_DOMAIN"/>
    <property type="match status" value="1"/>
</dbReference>
<evidence type="ECO:0000256" key="1">
    <source>
        <dbReference type="SAM" id="Coils"/>
    </source>
</evidence>
<feature type="region of interest" description="Disordered" evidence="2">
    <location>
        <begin position="329"/>
        <end position="370"/>
    </location>
</feature>
<feature type="compositionally biased region" description="Acidic residues" evidence="2">
    <location>
        <begin position="653"/>
        <end position="669"/>
    </location>
</feature>
<feature type="region of interest" description="Disordered" evidence="2">
    <location>
        <begin position="518"/>
        <end position="696"/>
    </location>
</feature>
<dbReference type="Gene3D" id="2.30.29.30">
    <property type="entry name" value="Pleckstrin-homology domain (PH domain)/Phosphotyrosine-binding domain (PTB)"/>
    <property type="match status" value="1"/>
</dbReference>
<organism evidence="4">
    <name type="scientific">Palpitomonas bilix</name>
    <dbReference type="NCBI Taxonomy" id="652834"/>
    <lineage>
        <taxon>Eukaryota</taxon>
        <taxon>Eukaryota incertae sedis</taxon>
    </lineage>
</organism>
<gene>
    <name evidence="4" type="ORF">PBIL07802_LOCUS17465</name>
</gene>
<feature type="compositionally biased region" description="Low complexity" evidence="2">
    <location>
        <begin position="522"/>
        <end position="531"/>
    </location>
</feature>
<evidence type="ECO:0000313" key="4">
    <source>
        <dbReference type="EMBL" id="CAE0255213.1"/>
    </source>
</evidence>
<dbReference type="InterPro" id="IPR011993">
    <property type="entry name" value="PH-like_dom_sf"/>
</dbReference>
<dbReference type="InterPro" id="IPR001849">
    <property type="entry name" value="PH_domain"/>
</dbReference>
<feature type="domain" description="PH" evidence="3">
    <location>
        <begin position="694"/>
        <end position="790"/>
    </location>
</feature>
<feature type="compositionally biased region" description="Low complexity" evidence="2">
    <location>
        <begin position="421"/>
        <end position="438"/>
    </location>
</feature>
<feature type="coiled-coil region" evidence="1">
    <location>
        <begin position="165"/>
        <end position="233"/>
    </location>
</feature>
<dbReference type="PANTHER" id="PTHR47026">
    <property type="entry name" value="PIGMENTOSA GTPASE REGULATOR-LIKE PROTEIN, PUTATIVE-RELATED"/>
    <property type="match status" value="1"/>
</dbReference>
<feature type="compositionally biased region" description="Low complexity" evidence="2">
    <location>
        <begin position="340"/>
        <end position="353"/>
    </location>
</feature>
<protein>
    <recommendedName>
        <fullName evidence="3">PH domain-containing protein</fullName>
    </recommendedName>
</protein>
<proteinExistence type="predicted"/>
<feature type="compositionally biased region" description="Basic and acidic residues" evidence="2">
    <location>
        <begin position="613"/>
        <end position="634"/>
    </location>
</feature>
<feature type="region of interest" description="Disordered" evidence="2">
    <location>
        <begin position="297"/>
        <end position="316"/>
    </location>
</feature>
<reference evidence="4" key="1">
    <citation type="submission" date="2021-01" db="EMBL/GenBank/DDBJ databases">
        <authorList>
            <person name="Corre E."/>
            <person name="Pelletier E."/>
            <person name="Niang G."/>
            <person name="Scheremetjew M."/>
            <person name="Finn R."/>
            <person name="Kale V."/>
            <person name="Holt S."/>
            <person name="Cochrane G."/>
            <person name="Meng A."/>
            <person name="Brown T."/>
            <person name="Cohen L."/>
        </authorList>
    </citation>
    <scope>NUCLEOTIDE SEQUENCE</scope>
    <source>
        <strain evidence="4">NIES-2562</strain>
    </source>
</reference>
<keyword evidence="1" id="KW-0175">Coiled coil</keyword>
<dbReference type="PANTHER" id="PTHR47026:SF2">
    <property type="entry name" value="FLAGELLAR ASSOCIATED PROTEIN"/>
    <property type="match status" value="1"/>
</dbReference>
<sequence length="809" mass="89191">MRDGEELRAQLAEIDLPEDDAWYDDVEELAFDRELFLQRISELKADRKLAEAEQRVDDSIALATRITDLKQAVKERQVQILEDEKANDLDRFDEKHEVERNELISAWIERDESFEDLKQKTFEEIDQRWEAERAELEMKTATAVNNFKPSPKLLSLQTSCKHLLNQQKYDEAKNLLKRAKKVEDEERAEWEMKCLRKLNALEARANQRFNEELRQTGEKFARLQRENEALKKKSFSELQKKRDWRVKAIERKFQDTIKQLDVMVTEKKPVVKADRRQQPQPVQEELSLNTRSLKKMLRNSPSKAAAKPQVASELSGSSRNGYLTLAKKTGKISGPIRPVSGRPSTPSRGSSAAKQKMNGWQEQSPPVARSVQVDMTKAAVQRMMVSPGSVGVVVQKRTGTKPSPLVRSASAKSPVTPKENGSPSSRSSSTPRSRPGSGVATALSRAAGDFDRRSSSVGRARSSPKNGSGGSAKKIEQLAASLTQKRNEWLSVCMELGAEDGMDLGNVMKELSMEGGAGGGPAALALPSPASRPVNRTRATSPSMRRPASAQRKPSVVRNGVQPATTSTSVRREGGGKNSSSSPSSSRGVPAQRKAPSPSPRPGRKKSSAEIILEGKEPSPKKDGSPPGVKEARAARRPSAYQKQPAEETSAREEEEEGGPSVTETEEEVASASDESGVVGGKGGETEEEGEAGDLRIFGELTRQQQGGNRAWEKSFFCVRGTKLECYENETAFKAGNQKEEPVTLSADIWVWPSGANGFEMEYSGKTMCLKAKTADEVKTWMNLLSDIKAECQAEARKRKTTGPKKGRA</sequence>
<evidence type="ECO:0000256" key="2">
    <source>
        <dbReference type="SAM" id="MobiDB-lite"/>
    </source>
</evidence>
<dbReference type="EMBL" id="HBIB01026929">
    <property type="protein sequence ID" value="CAE0255213.1"/>
    <property type="molecule type" value="Transcribed_RNA"/>
</dbReference>
<dbReference type="SUPFAM" id="SSF50729">
    <property type="entry name" value="PH domain-like"/>
    <property type="match status" value="1"/>
</dbReference>
<dbReference type="AlphaFoldDB" id="A0A7S3GAW1"/>
<feature type="region of interest" description="Disordered" evidence="2">
    <location>
        <begin position="394"/>
        <end position="473"/>
    </location>
</feature>